<sequence length="53" mass="6031">MTLATTLLGLFRRSAPDPVDDGFGRRLGRIGSRRENLSPRFLIFRNLASRREA</sequence>
<protein>
    <submittedName>
        <fullName evidence="1">Uncharacterized protein</fullName>
    </submittedName>
</protein>
<dbReference type="AlphaFoldDB" id="A0A8K0VAN8"/>
<name>A0A8K0VAN8_9RHOB</name>
<evidence type="ECO:0000313" key="2">
    <source>
        <dbReference type="Proteomes" id="UP000648908"/>
    </source>
</evidence>
<comment type="caution">
    <text evidence="1">The sequence shown here is derived from an EMBL/GenBank/DDBJ whole genome shotgun (WGS) entry which is preliminary data.</text>
</comment>
<dbReference type="Proteomes" id="UP000648908">
    <property type="component" value="Unassembled WGS sequence"/>
</dbReference>
<evidence type="ECO:0000313" key="1">
    <source>
        <dbReference type="EMBL" id="MBL4918729.1"/>
    </source>
</evidence>
<reference evidence="1" key="1">
    <citation type="submission" date="2021-01" db="EMBL/GenBank/DDBJ databases">
        <title>Tabrizicola alba sp. nov. a motile alkaliphilic bacterium isolated from a soda lake.</title>
        <authorList>
            <person name="Szuroczki S."/>
            <person name="Abbaszade G."/>
            <person name="Schumann P."/>
            <person name="Toth E."/>
        </authorList>
    </citation>
    <scope>NUCLEOTIDE SEQUENCE</scope>
    <source>
        <strain evidence="1">DMG-N-6</strain>
    </source>
</reference>
<accession>A0A8K0VAN8</accession>
<proteinExistence type="predicted"/>
<keyword evidence="2" id="KW-1185">Reference proteome</keyword>
<organism evidence="1 2">
    <name type="scientific">Szabonella alba</name>
    <dbReference type="NCBI Taxonomy" id="2804194"/>
    <lineage>
        <taxon>Bacteria</taxon>
        <taxon>Pseudomonadati</taxon>
        <taxon>Pseudomonadota</taxon>
        <taxon>Alphaproteobacteria</taxon>
        <taxon>Rhodobacterales</taxon>
        <taxon>Paracoccaceae</taxon>
        <taxon>Szabonella</taxon>
    </lineage>
</organism>
<dbReference type="EMBL" id="JAESVN010000008">
    <property type="protein sequence ID" value="MBL4918729.1"/>
    <property type="molecule type" value="Genomic_DNA"/>
</dbReference>
<dbReference type="RefSeq" id="WP_202689707.1">
    <property type="nucleotide sequence ID" value="NZ_JAESVN010000008.1"/>
</dbReference>
<gene>
    <name evidence="1" type="ORF">JL811_16000</name>
</gene>